<reference evidence="10 11" key="1">
    <citation type="journal article" date="2019" name="Anaerobe">
        <title>Brachyspira catarrhinii sp. nov., an anaerobic intestinal spirochaete isolated from vervet monkeys may have been misidentified as Brachyspira aalborgi in previous studies.</title>
        <authorList>
            <person name="Phillips N.D."/>
            <person name="La T."/>
            <person name="Hampson D.J."/>
        </authorList>
    </citation>
    <scope>NUCLEOTIDE SEQUENCE [LARGE SCALE GENOMIC DNA]</scope>
    <source>
        <strain evidence="10 11">Z12</strain>
    </source>
</reference>
<evidence type="ECO:0000256" key="7">
    <source>
        <dbReference type="SAM" id="MobiDB-lite"/>
    </source>
</evidence>
<feature type="transmembrane region" description="Helical" evidence="8">
    <location>
        <begin position="55"/>
        <end position="78"/>
    </location>
</feature>
<keyword evidence="2 8" id="KW-0812">Transmembrane</keyword>
<evidence type="ECO:0000259" key="9">
    <source>
        <dbReference type="Pfam" id="PF05154"/>
    </source>
</evidence>
<accession>A0ABY2TWP7</accession>
<evidence type="ECO:0000313" key="10">
    <source>
        <dbReference type="EMBL" id="TKZ36027.1"/>
    </source>
</evidence>
<feature type="domain" description="TM2" evidence="9">
    <location>
        <begin position="26"/>
        <end position="74"/>
    </location>
</feature>
<comment type="caution">
    <text evidence="10">The sequence shown here is derived from an EMBL/GenBank/DDBJ whole genome shotgun (WGS) entry which is preliminary data.</text>
</comment>
<feature type="compositionally biased region" description="Basic and acidic residues" evidence="7">
    <location>
        <begin position="7"/>
        <end position="26"/>
    </location>
</feature>
<evidence type="ECO:0000256" key="8">
    <source>
        <dbReference type="SAM" id="Phobius"/>
    </source>
</evidence>
<dbReference type="PANTHER" id="PTHR21016:SF7">
    <property type="entry name" value="TM2 DOMAIN-CONTAINING PROTEIN 3"/>
    <property type="match status" value="1"/>
</dbReference>
<evidence type="ECO:0000256" key="4">
    <source>
        <dbReference type="ARBA" id="ARBA00022989"/>
    </source>
</evidence>
<keyword evidence="11" id="KW-1185">Reference proteome</keyword>
<gene>
    <name evidence="10" type="ORF">EZH24_02235</name>
</gene>
<sequence length="90" mass="10046">MVTGNFKDNEGKFVRSKRDGTKEKSEKSWGTCFLLFLFLGYLGAHRFYVGKIGTAILYIITLGGCGIWALIDLVSIVMGNFKDNEGKFVI</sequence>
<keyword evidence="5 8" id="KW-0472">Membrane</keyword>
<name>A0ABY2TWP7_9SPIR</name>
<dbReference type="PANTHER" id="PTHR21016">
    <property type="entry name" value="BETA-AMYLOID BINDING PROTEIN-RELATED"/>
    <property type="match status" value="1"/>
</dbReference>
<evidence type="ECO:0000313" key="11">
    <source>
        <dbReference type="Proteomes" id="UP000310168"/>
    </source>
</evidence>
<keyword evidence="3" id="KW-0732">Signal</keyword>
<protein>
    <submittedName>
        <fullName evidence="10">TM2 domain-containing protein</fullName>
    </submittedName>
</protein>
<dbReference type="InterPro" id="IPR007829">
    <property type="entry name" value="TM2"/>
</dbReference>
<comment type="subcellular location">
    <subcellularLocation>
        <location evidence="1">Membrane</location>
        <topology evidence="1">Multi-pass membrane protein</topology>
    </subcellularLocation>
</comment>
<dbReference type="EMBL" id="SJDU01000032">
    <property type="protein sequence ID" value="TKZ36027.1"/>
    <property type="molecule type" value="Genomic_DNA"/>
</dbReference>
<feature type="region of interest" description="Disordered" evidence="7">
    <location>
        <begin position="1"/>
        <end position="26"/>
    </location>
</feature>
<evidence type="ECO:0000256" key="3">
    <source>
        <dbReference type="ARBA" id="ARBA00022729"/>
    </source>
</evidence>
<proteinExistence type="predicted"/>
<keyword evidence="4 8" id="KW-1133">Transmembrane helix</keyword>
<evidence type="ECO:0000256" key="6">
    <source>
        <dbReference type="ARBA" id="ARBA00023180"/>
    </source>
</evidence>
<evidence type="ECO:0000256" key="2">
    <source>
        <dbReference type="ARBA" id="ARBA00022692"/>
    </source>
</evidence>
<dbReference type="InterPro" id="IPR050932">
    <property type="entry name" value="TM2D1-3-like"/>
</dbReference>
<dbReference type="Proteomes" id="UP000310168">
    <property type="component" value="Unassembled WGS sequence"/>
</dbReference>
<evidence type="ECO:0000256" key="5">
    <source>
        <dbReference type="ARBA" id="ARBA00023136"/>
    </source>
</evidence>
<evidence type="ECO:0000256" key="1">
    <source>
        <dbReference type="ARBA" id="ARBA00004141"/>
    </source>
</evidence>
<feature type="transmembrane region" description="Helical" evidence="8">
    <location>
        <begin position="28"/>
        <end position="49"/>
    </location>
</feature>
<dbReference type="Pfam" id="PF05154">
    <property type="entry name" value="TM2"/>
    <property type="match status" value="1"/>
</dbReference>
<organism evidence="10 11">
    <name type="scientific">Brachyspira catarrhinii</name>
    <dbReference type="NCBI Taxonomy" id="2528966"/>
    <lineage>
        <taxon>Bacteria</taxon>
        <taxon>Pseudomonadati</taxon>
        <taxon>Spirochaetota</taxon>
        <taxon>Spirochaetia</taxon>
        <taxon>Brachyspirales</taxon>
        <taxon>Brachyspiraceae</taxon>
        <taxon>Brachyspira</taxon>
    </lineage>
</organism>
<keyword evidence="6" id="KW-0325">Glycoprotein</keyword>